<reference evidence="6" key="1">
    <citation type="submission" date="2020-05" db="EMBL/GenBank/DDBJ databases">
        <title>Phylogenomic resolution of chytrid fungi.</title>
        <authorList>
            <person name="Stajich J.E."/>
            <person name="Amses K."/>
            <person name="Simmons R."/>
            <person name="Seto K."/>
            <person name="Myers J."/>
            <person name="Bonds A."/>
            <person name="Quandt C.A."/>
            <person name="Barry K."/>
            <person name="Liu P."/>
            <person name="Grigoriev I."/>
            <person name="Longcore J.E."/>
            <person name="James T.Y."/>
        </authorList>
    </citation>
    <scope>NUCLEOTIDE SEQUENCE</scope>
    <source>
        <strain evidence="6">JEL0318</strain>
    </source>
</reference>
<dbReference type="Proteomes" id="UP001212841">
    <property type="component" value="Unassembled WGS sequence"/>
</dbReference>
<sequence>MAAVEANPRGIPKAPFVANVDEYQATETEATLKKFQEMIAKYKYMENNNLQRKKSLESKIPEIKKTLDMVNFLISKEDSDEPIQTQYELSDTLWATAKIKSTDTVNLWLGANVMLQYTTAEAKDLLISKLSAAKVSLTQVDEDLEFLREQITTMEVNTARVYNHDVKLRRLAKAQKQAAGGGDEEERD</sequence>
<dbReference type="Pfam" id="PF02996">
    <property type="entry name" value="Prefoldin"/>
    <property type="match status" value="1"/>
</dbReference>
<comment type="subunit">
    <text evidence="2 4">Heterohexamer of two PFD-alpha type and four PFD-beta type subunits.</text>
</comment>
<dbReference type="PIRSF" id="PIRSF016396">
    <property type="entry name" value="Prefoldin_subunit_3"/>
    <property type="match status" value="1"/>
</dbReference>
<evidence type="ECO:0000313" key="7">
    <source>
        <dbReference type="Proteomes" id="UP001212841"/>
    </source>
</evidence>
<dbReference type="Gene3D" id="1.10.287.370">
    <property type="match status" value="1"/>
</dbReference>
<gene>
    <name evidence="6" type="ORF">HK097_001136</name>
</gene>
<dbReference type="GO" id="GO:0016272">
    <property type="term" value="C:prefoldin complex"/>
    <property type="evidence" value="ECO:0007669"/>
    <property type="project" value="UniProtKB-UniRule"/>
</dbReference>
<protein>
    <recommendedName>
        <fullName evidence="4">Prefoldin subunit 3</fullName>
    </recommendedName>
</protein>
<evidence type="ECO:0000256" key="3">
    <source>
        <dbReference type="ARBA" id="ARBA00023186"/>
    </source>
</evidence>
<dbReference type="PANTHER" id="PTHR12409:SF0">
    <property type="entry name" value="PREFOLDIN SUBUNIT 3"/>
    <property type="match status" value="1"/>
</dbReference>
<proteinExistence type="inferred from homology"/>
<dbReference type="CDD" id="cd23156">
    <property type="entry name" value="Prefoldin_3"/>
    <property type="match status" value="1"/>
</dbReference>
<dbReference type="FunFam" id="1.10.287.370:FF:000001">
    <property type="entry name" value="Prefoldin subunit 3"/>
    <property type="match status" value="1"/>
</dbReference>
<keyword evidence="7" id="KW-1185">Reference proteome</keyword>
<evidence type="ECO:0000313" key="6">
    <source>
        <dbReference type="EMBL" id="KAJ3045635.1"/>
    </source>
</evidence>
<comment type="similarity">
    <text evidence="1 4">Belongs to the prefoldin subunit alpha family.</text>
</comment>
<dbReference type="GO" id="GO:0007017">
    <property type="term" value="P:microtubule-based process"/>
    <property type="evidence" value="ECO:0007669"/>
    <property type="project" value="TreeGrafter"/>
</dbReference>
<comment type="caution">
    <text evidence="6">The sequence shown here is derived from an EMBL/GenBank/DDBJ whole genome shotgun (WGS) entry which is preliminary data.</text>
</comment>
<dbReference type="PANTHER" id="PTHR12409">
    <property type="entry name" value="PREFOLDIN SUBUNIT 3"/>
    <property type="match status" value="1"/>
</dbReference>
<dbReference type="GO" id="GO:0015631">
    <property type="term" value="F:tubulin binding"/>
    <property type="evidence" value="ECO:0007669"/>
    <property type="project" value="TreeGrafter"/>
</dbReference>
<dbReference type="InterPro" id="IPR004127">
    <property type="entry name" value="Prefoldin_subunit_alpha"/>
</dbReference>
<dbReference type="GO" id="GO:0005737">
    <property type="term" value="C:cytoplasm"/>
    <property type="evidence" value="ECO:0007669"/>
    <property type="project" value="TreeGrafter"/>
</dbReference>
<dbReference type="GO" id="GO:0006457">
    <property type="term" value="P:protein folding"/>
    <property type="evidence" value="ECO:0007669"/>
    <property type="project" value="UniProtKB-UniRule"/>
</dbReference>
<evidence type="ECO:0000256" key="1">
    <source>
        <dbReference type="ARBA" id="ARBA00010048"/>
    </source>
</evidence>
<comment type="function">
    <text evidence="4">Binds specifically to cytosolic chaperonin (c-CPN) and transfers target proteins to it. Binds to nascent polypeptide chain and promotes folding in an environment in which there are many competing pathways for nonnative proteins.</text>
</comment>
<evidence type="ECO:0000256" key="2">
    <source>
        <dbReference type="ARBA" id="ARBA00011695"/>
    </source>
</evidence>
<dbReference type="AlphaFoldDB" id="A0AAD5WYH5"/>
<organism evidence="6 7">
    <name type="scientific">Rhizophlyctis rosea</name>
    <dbReference type="NCBI Taxonomy" id="64517"/>
    <lineage>
        <taxon>Eukaryota</taxon>
        <taxon>Fungi</taxon>
        <taxon>Fungi incertae sedis</taxon>
        <taxon>Chytridiomycota</taxon>
        <taxon>Chytridiomycota incertae sedis</taxon>
        <taxon>Chytridiomycetes</taxon>
        <taxon>Rhizophlyctidales</taxon>
        <taxon>Rhizophlyctidaceae</taxon>
        <taxon>Rhizophlyctis</taxon>
    </lineage>
</organism>
<evidence type="ECO:0000256" key="4">
    <source>
        <dbReference type="PIRNR" id="PIRNR016396"/>
    </source>
</evidence>
<dbReference type="GO" id="GO:0007021">
    <property type="term" value="P:tubulin complex assembly"/>
    <property type="evidence" value="ECO:0007669"/>
    <property type="project" value="TreeGrafter"/>
</dbReference>
<dbReference type="EMBL" id="JADGJD010001217">
    <property type="protein sequence ID" value="KAJ3045635.1"/>
    <property type="molecule type" value="Genomic_DNA"/>
</dbReference>
<name>A0AAD5WYH5_9FUNG</name>
<dbReference type="SUPFAM" id="SSF46579">
    <property type="entry name" value="Prefoldin"/>
    <property type="match status" value="1"/>
</dbReference>
<keyword evidence="5" id="KW-0175">Coiled coil</keyword>
<keyword evidence="3 4" id="KW-0143">Chaperone</keyword>
<dbReference type="InterPro" id="IPR009053">
    <property type="entry name" value="Prefoldin"/>
</dbReference>
<dbReference type="InterPro" id="IPR016655">
    <property type="entry name" value="PFD3"/>
</dbReference>
<feature type="coiled-coil region" evidence="5">
    <location>
        <begin position="130"/>
        <end position="157"/>
    </location>
</feature>
<accession>A0AAD5WYH5</accession>
<evidence type="ECO:0000256" key="5">
    <source>
        <dbReference type="SAM" id="Coils"/>
    </source>
</evidence>